<accession>A0A4V5NU39</accession>
<dbReference type="OrthoDB" id="5348860at2"/>
<proteinExistence type="predicted"/>
<reference evidence="3 4" key="1">
    <citation type="submission" date="2019-04" db="EMBL/GenBank/DDBJ databases">
        <title>Thalassotalea guangxiensis sp. nov., isolated from sediment of the coastal wetland.</title>
        <authorList>
            <person name="Zheng S."/>
            <person name="Zhang D."/>
        </authorList>
    </citation>
    <scope>NUCLEOTIDE SEQUENCE [LARGE SCALE GENOMIC DNA]</scope>
    <source>
        <strain evidence="3 4">ZS-4</strain>
    </source>
</reference>
<feature type="region of interest" description="Disordered" evidence="1">
    <location>
        <begin position="171"/>
        <end position="194"/>
    </location>
</feature>
<evidence type="ECO:0000313" key="4">
    <source>
        <dbReference type="Proteomes" id="UP000307999"/>
    </source>
</evidence>
<gene>
    <name evidence="3" type="ORF">E8M12_12155</name>
</gene>
<dbReference type="PANTHER" id="PTHR38013:SF1">
    <property type="entry name" value="GLYCOPROTEIN_POLYSACCHARIDE METABOLISM"/>
    <property type="match status" value="1"/>
</dbReference>
<dbReference type="InterPro" id="IPR038670">
    <property type="entry name" value="HslJ-like_sf"/>
</dbReference>
<dbReference type="AlphaFoldDB" id="A0A4V5NU39"/>
<feature type="domain" description="DUF306" evidence="2">
    <location>
        <begin position="203"/>
        <end position="312"/>
    </location>
</feature>
<dbReference type="Pfam" id="PF03724">
    <property type="entry name" value="META"/>
    <property type="match status" value="1"/>
</dbReference>
<keyword evidence="4" id="KW-1185">Reference proteome</keyword>
<organism evidence="3 4">
    <name type="scientific">Thalassotalea mangrovi</name>
    <dbReference type="NCBI Taxonomy" id="2572245"/>
    <lineage>
        <taxon>Bacteria</taxon>
        <taxon>Pseudomonadati</taxon>
        <taxon>Pseudomonadota</taxon>
        <taxon>Gammaproteobacteria</taxon>
        <taxon>Alteromonadales</taxon>
        <taxon>Colwelliaceae</taxon>
        <taxon>Thalassotalea</taxon>
    </lineage>
</organism>
<comment type="caution">
    <text evidence="3">The sequence shown here is derived from an EMBL/GenBank/DDBJ whole genome shotgun (WGS) entry which is preliminary data.</text>
</comment>
<dbReference type="PANTHER" id="PTHR38013">
    <property type="entry name" value="GLYCOPROTEIN/POLYSACCHARIDE METABOLISM"/>
    <property type="match status" value="1"/>
</dbReference>
<protein>
    <submittedName>
        <fullName evidence="3">META domain-containing protein</fullName>
    </submittedName>
</protein>
<dbReference type="Proteomes" id="UP000307999">
    <property type="component" value="Unassembled WGS sequence"/>
</dbReference>
<evidence type="ECO:0000313" key="3">
    <source>
        <dbReference type="EMBL" id="TKB44399.1"/>
    </source>
</evidence>
<evidence type="ECO:0000259" key="2">
    <source>
        <dbReference type="Pfam" id="PF03724"/>
    </source>
</evidence>
<dbReference type="Pfam" id="PF09619">
    <property type="entry name" value="YscW"/>
    <property type="match status" value="1"/>
</dbReference>
<feature type="region of interest" description="Disordered" evidence="1">
    <location>
        <begin position="38"/>
        <end position="60"/>
    </location>
</feature>
<dbReference type="InterPro" id="IPR039366">
    <property type="entry name" value="Pilotin"/>
</dbReference>
<evidence type="ECO:0000256" key="1">
    <source>
        <dbReference type="SAM" id="MobiDB-lite"/>
    </source>
</evidence>
<dbReference type="EMBL" id="SWDB01000029">
    <property type="protein sequence ID" value="TKB44399.1"/>
    <property type="molecule type" value="Genomic_DNA"/>
</dbReference>
<sequence length="315" mass="35702">MLELKQFSIEQVTIMPTFHNNFLFPLFFSLLAITACKPSPESTPEQTPTKPEAEQTSANADMATVTGEVWYRERIKLPDDIQLQVYLEDVSKMDVAVTVLASNSYDNPGMPPWSFELKYDRNSINDKGRYVIRARVMQGDRLRFINTQAYDAFPETGEPVRVLVQAIATQPNRPQPAQPEAETMNEDARESGMEDDAKLVRLPLTSSSWQLTEIEGKRVNINVREDQSNLQIDEQESRIAGNSGCNLFSGSYQVDGEQITLGPLISSRMACVEEVMKLEQDYLGALQKVKSFQRDKQHLTLLDEQNNEVLKFTAR</sequence>
<dbReference type="InterPro" id="IPR005184">
    <property type="entry name" value="DUF306_Meta_HslJ"/>
</dbReference>
<dbReference type="Gene3D" id="2.40.128.270">
    <property type="match status" value="1"/>
</dbReference>
<name>A0A4V5NU39_9GAMM</name>
<dbReference type="InterPro" id="IPR053196">
    <property type="entry name" value="Lipoprotein_YbaY-like"/>
</dbReference>
<dbReference type="RefSeq" id="WP_136736416.1">
    <property type="nucleotide sequence ID" value="NZ_SWDB01000029.1"/>
</dbReference>
<feature type="compositionally biased region" description="Low complexity" evidence="1">
    <location>
        <begin position="38"/>
        <end position="50"/>
    </location>
</feature>